<reference evidence="2 3" key="1">
    <citation type="journal article" date="2018" name="Nat. Ecol. Evol.">
        <title>Shark genomes provide insights into elasmobranch evolution and the origin of vertebrates.</title>
        <authorList>
            <person name="Hara Y"/>
            <person name="Yamaguchi K"/>
            <person name="Onimaru K"/>
            <person name="Kadota M"/>
            <person name="Koyanagi M"/>
            <person name="Keeley SD"/>
            <person name="Tatsumi K"/>
            <person name="Tanaka K"/>
            <person name="Motone F"/>
            <person name="Kageyama Y"/>
            <person name="Nozu R"/>
            <person name="Adachi N"/>
            <person name="Nishimura O"/>
            <person name="Nakagawa R"/>
            <person name="Tanegashima C"/>
            <person name="Kiyatake I"/>
            <person name="Matsumoto R"/>
            <person name="Murakumo K"/>
            <person name="Nishida K"/>
            <person name="Terakita A"/>
            <person name="Kuratani S"/>
            <person name="Sato K"/>
            <person name="Hyodo S Kuraku.S."/>
        </authorList>
    </citation>
    <scope>NUCLEOTIDE SEQUENCE [LARGE SCALE GENOMIC DNA]</scope>
</reference>
<keyword evidence="3" id="KW-1185">Reference proteome</keyword>
<evidence type="ECO:0000313" key="3">
    <source>
        <dbReference type="Proteomes" id="UP000288216"/>
    </source>
</evidence>
<protein>
    <submittedName>
        <fullName evidence="2">Uncharacterized protein</fullName>
    </submittedName>
</protein>
<accession>A0A401PYQ2</accession>
<gene>
    <name evidence="2" type="ORF">scyTo_0021181</name>
</gene>
<proteinExistence type="predicted"/>
<name>A0A401PYQ2_SCYTO</name>
<organism evidence="2 3">
    <name type="scientific">Scyliorhinus torazame</name>
    <name type="common">Cloudy catshark</name>
    <name type="synonym">Catulus torazame</name>
    <dbReference type="NCBI Taxonomy" id="75743"/>
    <lineage>
        <taxon>Eukaryota</taxon>
        <taxon>Metazoa</taxon>
        <taxon>Chordata</taxon>
        <taxon>Craniata</taxon>
        <taxon>Vertebrata</taxon>
        <taxon>Chondrichthyes</taxon>
        <taxon>Elasmobranchii</taxon>
        <taxon>Galeomorphii</taxon>
        <taxon>Galeoidea</taxon>
        <taxon>Carcharhiniformes</taxon>
        <taxon>Scyliorhinidae</taxon>
        <taxon>Scyliorhinus</taxon>
    </lineage>
</organism>
<dbReference type="OMA" id="RLMNANT"/>
<evidence type="ECO:0000313" key="2">
    <source>
        <dbReference type="EMBL" id="GCB78252.1"/>
    </source>
</evidence>
<evidence type="ECO:0000256" key="1">
    <source>
        <dbReference type="SAM" id="MobiDB-lite"/>
    </source>
</evidence>
<sequence>MDSSSSYTWLWADRLMNANTNSWTNPRKHPQTPLLDTSPSSPPSYYEAVCDVKGEVGTDSSIRCSPGALYEAQYYQMTESGLAAPYRRRGGLVDHRDVIKAHEAHKMHSTPQAKRKEWE</sequence>
<dbReference type="OrthoDB" id="431720at2759"/>
<dbReference type="Proteomes" id="UP000288216">
    <property type="component" value="Unassembled WGS sequence"/>
</dbReference>
<feature type="region of interest" description="Disordered" evidence="1">
    <location>
        <begin position="20"/>
        <end position="42"/>
    </location>
</feature>
<dbReference type="AlphaFoldDB" id="A0A401PYQ2"/>
<comment type="caution">
    <text evidence="2">The sequence shown here is derived from an EMBL/GenBank/DDBJ whole genome shotgun (WGS) entry which is preliminary data.</text>
</comment>
<dbReference type="STRING" id="75743.A0A401PYQ2"/>
<dbReference type="EMBL" id="BFAA01018315">
    <property type="protein sequence ID" value="GCB78252.1"/>
    <property type="molecule type" value="Genomic_DNA"/>
</dbReference>